<reference evidence="1 2" key="1">
    <citation type="submission" date="2016-02" db="EMBL/GenBank/DDBJ databases">
        <title>Ulvibacter sp. LPB0005, isolated from Thais luteostoma.</title>
        <authorList>
            <person name="Shin S.-K."/>
            <person name="Yi H."/>
        </authorList>
    </citation>
    <scope>NUCLEOTIDE SEQUENCE [LARGE SCALE GENOMIC DNA]</scope>
    <source>
        <strain evidence="1 2">LPB0005</strain>
    </source>
</reference>
<dbReference type="SUPFAM" id="SSF53254">
    <property type="entry name" value="Phosphoglycerate mutase-like"/>
    <property type="match status" value="1"/>
</dbReference>
<dbReference type="CDD" id="cd07067">
    <property type="entry name" value="HP_PGM_like"/>
    <property type="match status" value="1"/>
</dbReference>
<keyword evidence="2" id="KW-1185">Reference proteome</keyword>
<dbReference type="AlphaFoldDB" id="A0A167HVI1"/>
<evidence type="ECO:0000313" key="1">
    <source>
        <dbReference type="EMBL" id="OAB79004.1"/>
    </source>
</evidence>
<dbReference type="Proteomes" id="UP000077013">
    <property type="component" value="Unassembled WGS sequence"/>
</dbReference>
<dbReference type="InterPro" id="IPR029033">
    <property type="entry name" value="His_PPase_superfam"/>
</dbReference>
<dbReference type="STRING" id="1763537.ULVI_08100"/>
<dbReference type="EMBL" id="LRXL01000037">
    <property type="protein sequence ID" value="OAB79004.1"/>
    <property type="molecule type" value="Genomic_DNA"/>
</dbReference>
<proteinExistence type="predicted"/>
<dbReference type="Pfam" id="PF00300">
    <property type="entry name" value="His_Phos_1"/>
    <property type="match status" value="1"/>
</dbReference>
<comment type="caution">
    <text evidence="1">The sequence shown here is derived from an EMBL/GenBank/DDBJ whole genome shotgun (WGS) entry which is preliminary data.</text>
</comment>
<gene>
    <name evidence="1" type="ORF">ULVI_08100</name>
</gene>
<name>A0A167HVI1_9FLAO</name>
<dbReference type="InterPro" id="IPR013078">
    <property type="entry name" value="His_Pase_superF_clade-1"/>
</dbReference>
<protein>
    <submittedName>
        <fullName evidence="1">Phosphoglycerate mutase</fullName>
    </submittedName>
</protein>
<sequence length="163" mass="18399">MTSCNSQHKKDDVGVKEELMETTYYLIRHAEKDRSDPSNSNPALSKTGVERAKSWSEYFKDIPLNAIYSTNLTRTQQTASYTASEKSINVQTYDPTNLYNKTFKDDTAGKKVLIVGHSNTTPFFVNKIIGESKYKDIPDNENGMLYIVTIVGDEKEVAIKTIN</sequence>
<dbReference type="Gene3D" id="3.40.50.1240">
    <property type="entry name" value="Phosphoglycerate mutase-like"/>
    <property type="match status" value="1"/>
</dbReference>
<accession>A0A167HVI1</accession>
<evidence type="ECO:0000313" key="2">
    <source>
        <dbReference type="Proteomes" id="UP000077013"/>
    </source>
</evidence>
<organism evidence="1 2">
    <name type="scientific">Cochleicola gelatinilyticus</name>
    <dbReference type="NCBI Taxonomy" id="1763537"/>
    <lineage>
        <taxon>Bacteria</taxon>
        <taxon>Pseudomonadati</taxon>
        <taxon>Bacteroidota</taxon>
        <taxon>Flavobacteriia</taxon>
        <taxon>Flavobacteriales</taxon>
        <taxon>Flavobacteriaceae</taxon>
        <taxon>Cochleicola</taxon>
    </lineage>
</organism>